<evidence type="ECO:0000313" key="10">
    <source>
        <dbReference type="EMBL" id="CAD2214011.1"/>
    </source>
</evidence>
<dbReference type="PROSITE" id="PS50893">
    <property type="entry name" value="ABC_TRANSPORTER_2"/>
    <property type="match status" value="1"/>
</dbReference>
<dbReference type="CDD" id="cd03223">
    <property type="entry name" value="ABCD_peroxisomal_ALDP"/>
    <property type="match status" value="1"/>
</dbReference>
<dbReference type="GO" id="GO:0007031">
    <property type="term" value="P:peroxisome organization"/>
    <property type="evidence" value="ECO:0007669"/>
    <property type="project" value="TreeGrafter"/>
</dbReference>
<dbReference type="InterPro" id="IPR011527">
    <property type="entry name" value="ABC1_TM_dom"/>
</dbReference>
<dbReference type="AlphaFoldDB" id="A0A7G2C495"/>
<proteinExistence type="inferred from homology"/>
<dbReference type="GO" id="GO:0005324">
    <property type="term" value="F:long-chain fatty acid transmembrane transporter activity"/>
    <property type="evidence" value="ECO:0007669"/>
    <property type="project" value="TreeGrafter"/>
</dbReference>
<dbReference type="GO" id="GO:0140359">
    <property type="term" value="F:ABC-type transporter activity"/>
    <property type="evidence" value="ECO:0007669"/>
    <property type="project" value="InterPro"/>
</dbReference>
<evidence type="ECO:0000256" key="6">
    <source>
        <dbReference type="ARBA" id="ARBA00022989"/>
    </source>
</evidence>
<dbReference type="Proteomes" id="UP000515908">
    <property type="component" value="Chromosome 02"/>
</dbReference>
<comment type="similarity">
    <text evidence="1">Belongs to the ABC transporter superfamily. ABCD family. Peroxisomal fatty acyl CoA transporter (TC 3.A.1.203) subfamily.</text>
</comment>
<feature type="domain" description="ABC transporter" evidence="9">
    <location>
        <begin position="473"/>
        <end position="705"/>
    </location>
</feature>
<evidence type="ECO:0000256" key="1">
    <source>
        <dbReference type="ARBA" id="ARBA00008575"/>
    </source>
</evidence>
<dbReference type="GO" id="GO:0006635">
    <property type="term" value="P:fatty acid beta-oxidation"/>
    <property type="evidence" value="ECO:0007669"/>
    <property type="project" value="TreeGrafter"/>
</dbReference>
<dbReference type="InterPro" id="IPR017871">
    <property type="entry name" value="ABC_transporter-like_CS"/>
</dbReference>
<keyword evidence="7 8" id="KW-0472">Membrane</keyword>
<dbReference type="InterPro" id="IPR050835">
    <property type="entry name" value="ABC_transporter_sub-D"/>
</dbReference>
<dbReference type="InterPro" id="IPR003439">
    <property type="entry name" value="ABC_transporter-like_ATP-bd"/>
</dbReference>
<dbReference type="SUPFAM" id="SSF90123">
    <property type="entry name" value="ABC transporter transmembrane region"/>
    <property type="match status" value="1"/>
</dbReference>
<keyword evidence="2" id="KW-0813">Transport</keyword>
<evidence type="ECO:0000256" key="8">
    <source>
        <dbReference type="SAM" id="Phobius"/>
    </source>
</evidence>
<dbReference type="PANTHER" id="PTHR11384">
    <property type="entry name" value="ATP-BINDING CASSETTE, SUB-FAMILY D MEMBER"/>
    <property type="match status" value="1"/>
</dbReference>
<keyword evidence="6 8" id="KW-1133">Transmembrane helix</keyword>
<dbReference type="SUPFAM" id="SSF52540">
    <property type="entry name" value="P-loop containing nucleoside triphosphate hydrolases"/>
    <property type="match status" value="1"/>
</dbReference>
<keyword evidence="5" id="KW-0067">ATP-binding</keyword>
<sequence length="728" mass="82220">MFFSKVDHNSRRHMEALLIKYVKDRANDPFFVGWVAGSISLLCTAYVTSPGAKLAKKMKQPSILIFALDRENKERKKGALSQRGKLGRIASLYRIAIPSLRSREVGNMLLTTVLIFARTYMSISMAKASGVIGKVAIEGNMKPLLWSVLKYLQLCFPTALLNVSLDYLGQMQELYFRENMMRYFSSRYLSDKVFFRLAGLHQIDNVDHRLTEDITHWSRVASVLYPAVLRPLTEATAFTLMMSRIAGWKTCGLIYSYYLSVALVVSFTTPNINWLTDQRLEKESAFRSGHQQVISYGEELCISAGQNFSQESLTNVFTNVTNQARLASFLFGRYNMLEVFLSKYCSVLLGYLVGAVSLDHLKKKSVDRGGDGSLSSLSGTFSEAGYSFQILAKAIGRLLWNIKLMLLVTGYSSRIMHLDDALEIAEFEAFRQNQQIALSPRASVLTMNASLETSCCQSGGEEHFGRVIRGEHIEFVDVPLVLPTGEVLCPSLSFYVKPGMNLLIMGPNGCGKSSTFRLLGELWPLQDGQVIKPEQEQIYYVPQRPYMYDGTLFEQIIYPLKKKEVNVSESDLYSYLEMAGLESILGRLNVTWDSRLSWNDDTLSLGEKQRLAMARLFFHRPRFAILDECSSLVDLNVEEQLYTHCHNLGITLITIAHRRSVWRHHNYILKFDGLGGYVFAPLRFEENNTQLVLDGIISASKRDDVGQTLKLSVSDPQLGEDEEPAPEL</sequence>
<evidence type="ECO:0000256" key="7">
    <source>
        <dbReference type="ARBA" id="ARBA00023136"/>
    </source>
</evidence>
<dbReference type="OrthoDB" id="422637at2759"/>
<dbReference type="InterPro" id="IPR036640">
    <property type="entry name" value="ABC1_TM_sf"/>
</dbReference>
<evidence type="ECO:0000256" key="5">
    <source>
        <dbReference type="ARBA" id="ARBA00022840"/>
    </source>
</evidence>
<gene>
    <name evidence="10" type="ORF">ADEAN_000145500</name>
</gene>
<keyword evidence="3 8" id="KW-0812">Transmembrane</keyword>
<dbReference type="Pfam" id="PF00005">
    <property type="entry name" value="ABC_tran"/>
    <property type="match status" value="1"/>
</dbReference>
<evidence type="ECO:0000256" key="4">
    <source>
        <dbReference type="ARBA" id="ARBA00022741"/>
    </source>
</evidence>
<dbReference type="GO" id="GO:0005778">
    <property type="term" value="C:peroxisomal membrane"/>
    <property type="evidence" value="ECO:0007669"/>
    <property type="project" value="TreeGrafter"/>
</dbReference>
<dbReference type="GO" id="GO:0005524">
    <property type="term" value="F:ATP binding"/>
    <property type="evidence" value="ECO:0007669"/>
    <property type="project" value="UniProtKB-KW"/>
</dbReference>
<dbReference type="EMBL" id="LR877146">
    <property type="protein sequence ID" value="CAD2214011.1"/>
    <property type="molecule type" value="Genomic_DNA"/>
</dbReference>
<evidence type="ECO:0000256" key="3">
    <source>
        <dbReference type="ARBA" id="ARBA00022692"/>
    </source>
</evidence>
<dbReference type="Gene3D" id="3.40.50.300">
    <property type="entry name" value="P-loop containing nucleotide triphosphate hydrolases"/>
    <property type="match status" value="1"/>
</dbReference>
<dbReference type="InterPro" id="IPR027417">
    <property type="entry name" value="P-loop_NTPase"/>
</dbReference>
<organism evidence="10 11">
    <name type="scientific">Angomonas deanei</name>
    <dbReference type="NCBI Taxonomy" id="59799"/>
    <lineage>
        <taxon>Eukaryota</taxon>
        <taxon>Discoba</taxon>
        <taxon>Euglenozoa</taxon>
        <taxon>Kinetoplastea</taxon>
        <taxon>Metakinetoplastina</taxon>
        <taxon>Trypanosomatida</taxon>
        <taxon>Trypanosomatidae</taxon>
        <taxon>Strigomonadinae</taxon>
        <taxon>Angomonas</taxon>
    </lineage>
</organism>
<dbReference type="PROSITE" id="PS00211">
    <property type="entry name" value="ABC_TRANSPORTER_1"/>
    <property type="match status" value="1"/>
</dbReference>
<keyword evidence="11" id="KW-1185">Reference proteome</keyword>
<dbReference type="GO" id="GO:0015910">
    <property type="term" value="P:long-chain fatty acid import into peroxisome"/>
    <property type="evidence" value="ECO:0007669"/>
    <property type="project" value="TreeGrafter"/>
</dbReference>
<accession>A0A7G2C495</accession>
<protein>
    <submittedName>
        <fullName evidence="10">ABC transporter transmembrane region 2/ABC transporter, putative</fullName>
    </submittedName>
</protein>
<dbReference type="PANTHER" id="PTHR11384:SF67">
    <property type="entry name" value="ATP-BINDING CASSETTE SUB-FAMILY D MEMBER 1"/>
    <property type="match status" value="1"/>
</dbReference>
<evidence type="ECO:0000259" key="9">
    <source>
        <dbReference type="PROSITE" id="PS50893"/>
    </source>
</evidence>
<dbReference type="Pfam" id="PF06472">
    <property type="entry name" value="ABC_membrane_2"/>
    <property type="match status" value="1"/>
</dbReference>
<name>A0A7G2C495_9TRYP</name>
<dbReference type="GO" id="GO:0042760">
    <property type="term" value="P:very long-chain fatty acid catabolic process"/>
    <property type="evidence" value="ECO:0007669"/>
    <property type="project" value="TreeGrafter"/>
</dbReference>
<evidence type="ECO:0000256" key="2">
    <source>
        <dbReference type="ARBA" id="ARBA00022448"/>
    </source>
</evidence>
<dbReference type="InterPro" id="IPR003593">
    <property type="entry name" value="AAA+_ATPase"/>
</dbReference>
<reference evidence="10 11" key="1">
    <citation type="submission" date="2020-08" db="EMBL/GenBank/DDBJ databases">
        <authorList>
            <person name="Newling K."/>
            <person name="Davey J."/>
            <person name="Forrester S."/>
        </authorList>
    </citation>
    <scope>NUCLEOTIDE SEQUENCE [LARGE SCALE GENOMIC DNA]</scope>
    <source>
        <strain evidence="11">Crithidia deanei Carvalho (ATCC PRA-265)</strain>
    </source>
</reference>
<evidence type="ECO:0000313" key="11">
    <source>
        <dbReference type="Proteomes" id="UP000515908"/>
    </source>
</evidence>
<keyword evidence="4" id="KW-0547">Nucleotide-binding</keyword>
<dbReference type="GO" id="GO:0016887">
    <property type="term" value="F:ATP hydrolysis activity"/>
    <property type="evidence" value="ECO:0007669"/>
    <property type="project" value="InterPro"/>
</dbReference>
<feature type="transmembrane region" description="Helical" evidence="8">
    <location>
        <begin position="30"/>
        <end position="49"/>
    </location>
</feature>
<dbReference type="SMART" id="SM00382">
    <property type="entry name" value="AAA"/>
    <property type="match status" value="1"/>
</dbReference>
<dbReference type="VEuPathDB" id="TriTrypDB:ADEAN_000145500"/>